<dbReference type="InterPro" id="IPR036388">
    <property type="entry name" value="WH-like_DNA-bd_sf"/>
</dbReference>
<dbReference type="Pfam" id="PF07638">
    <property type="entry name" value="Sigma70_ECF"/>
    <property type="match status" value="1"/>
</dbReference>
<evidence type="ECO:0000313" key="6">
    <source>
        <dbReference type="Proteomes" id="UP000664417"/>
    </source>
</evidence>
<accession>A0A8J7QS51</accession>
<evidence type="ECO:0000259" key="4">
    <source>
        <dbReference type="Pfam" id="PF07638"/>
    </source>
</evidence>
<dbReference type="GO" id="GO:0016987">
    <property type="term" value="F:sigma factor activity"/>
    <property type="evidence" value="ECO:0007669"/>
    <property type="project" value="UniProtKB-KW"/>
</dbReference>
<dbReference type="InterPro" id="IPR039425">
    <property type="entry name" value="RNA_pol_sigma-70-like"/>
</dbReference>
<organism evidence="5 6">
    <name type="scientific">Acanthopleuribacter pedis</name>
    <dbReference type="NCBI Taxonomy" id="442870"/>
    <lineage>
        <taxon>Bacteria</taxon>
        <taxon>Pseudomonadati</taxon>
        <taxon>Acidobacteriota</taxon>
        <taxon>Holophagae</taxon>
        <taxon>Acanthopleuribacterales</taxon>
        <taxon>Acanthopleuribacteraceae</taxon>
        <taxon>Acanthopleuribacter</taxon>
    </lineage>
</organism>
<protein>
    <recommendedName>
        <fullName evidence="4">RNA polymerase sigma-70 ECF-like HTH domain-containing protein</fullName>
    </recommendedName>
</protein>
<keyword evidence="1" id="KW-0805">Transcription regulation</keyword>
<keyword evidence="2" id="KW-0731">Sigma factor</keyword>
<comment type="caution">
    <text evidence="5">The sequence shown here is derived from an EMBL/GenBank/DDBJ whole genome shotgun (WGS) entry which is preliminary data.</text>
</comment>
<keyword evidence="6" id="KW-1185">Reference proteome</keyword>
<dbReference type="Proteomes" id="UP000664417">
    <property type="component" value="Unassembled WGS sequence"/>
</dbReference>
<dbReference type="RefSeq" id="WP_207863346.1">
    <property type="nucleotide sequence ID" value="NZ_JAFREP010000055.1"/>
</dbReference>
<reference evidence="5" key="1">
    <citation type="submission" date="2021-03" db="EMBL/GenBank/DDBJ databases">
        <authorList>
            <person name="Wang G."/>
        </authorList>
    </citation>
    <scope>NUCLEOTIDE SEQUENCE</scope>
    <source>
        <strain evidence="5">KCTC 12899</strain>
    </source>
</reference>
<keyword evidence="3" id="KW-0804">Transcription</keyword>
<dbReference type="PANTHER" id="PTHR43133:SF39">
    <property type="entry name" value="SIMILAR TO RNA POLYMERASE SIGMA-E FACTOR"/>
    <property type="match status" value="1"/>
</dbReference>
<dbReference type="EMBL" id="JAFREP010000055">
    <property type="protein sequence ID" value="MBO1323260.1"/>
    <property type="molecule type" value="Genomic_DNA"/>
</dbReference>
<dbReference type="AlphaFoldDB" id="A0A8J7QS51"/>
<dbReference type="InterPro" id="IPR013324">
    <property type="entry name" value="RNA_pol_sigma_r3/r4-like"/>
</dbReference>
<dbReference type="PANTHER" id="PTHR43133">
    <property type="entry name" value="RNA POLYMERASE ECF-TYPE SIGMA FACTO"/>
    <property type="match status" value="1"/>
</dbReference>
<gene>
    <name evidence="5" type="ORF">J3U88_32645</name>
</gene>
<dbReference type="InterPro" id="IPR053812">
    <property type="entry name" value="HTH_Sigma70_ECF-like"/>
</dbReference>
<dbReference type="SUPFAM" id="SSF88659">
    <property type="entry name" value="Sigma3 and sigma4 domains of RNA polymerase sigma factors"/>
    <property type="match status" value="1"/>
</dbReference>
<evidence type="ECO:0000256" key="3">
    <source>
        <dbReference type="ARBA" id="ARBA00023163"/>
    </source>
</evidence>
<sequence length="193" mass="22190">MNAFHNQRLTMVLHRWHAGDEAALDVLVETIYPHCLEMIAKRVGPRLTPTFSRHDLAHEVLRNLASMRGRRIESSEHLHNLISRMIYHELADHCKTRQALKRGGGEAAVPFDESWMSPDQAQFYERIMTHQVLERYAEIDSSGAGMFVFYHLFDQGYEEVAERYGVSVSTVKRRIKAARLWLKNQVGSQVGAS</sequence>
<name>A0A8J7QS51_9BACT</name>
<dbReference type="Gene3D" id="1.10.1740.10">
    <property type="match status" value="1"/>
</dbReference>
<evidence type="ECO:0000313" key="5">
    <source>
        <dbReference type="EMBL" id="MBO1323260.1"/>
    </source>
</evidence>
<proteinExistence type="predicted"/>
<evidence type="ECO:0000256" key="2">
    <source>
        <dbReference type="ARBA" id="ARBA00023082"/>
    </source>
</evidence>
<dbReference type="Gene3D" id="1.10.10.10">
    <property type="entry name" value="Winged helix-like DNA-binding domain superfamily/Winged helix DNA-binding domain"/>
    <property type="match status" value="1"/>
</dbReference>
<feature type="domain" description="RNA polymerase sigma-70 ECF-like HTH" evidence="4">
    <location>
        <begin position="7"/>
        <end position="186"/>
    </location>
</feature>
<evidence type="ECO:0000256" key="1">
    <source>
        <dbReference type="ARBA" id="ARBA00023015"/>
    </source>
</evidence>